<sequence>MNSRRTRIKGVANIPQRKKNTNEADQIAKEERNEERIVVDTGAKCLTENILEKTNTDVNNQSVYIENIKKESPIVVSIKVDNIGKIKNESLTDVFLNSDNVEKINKESLIEVYLDNDNVEKVNKESLTKVSLNSDDIEEVNKETLIQPPLVSDNNHLSNQEVKESLQQSLTCIETKNKLNYQCGLPRRKLWKPNINLSNEKSLVSNRHAKEDVNNIIDIIAENKEPDNLPLHKTEGLSEVEIHSVNDTSNESNLFSVDISRPSVIKFSNNIKHVQFEAHNNVSDLDYPIPPSSPSKFNRSRIKAVPRLSQRKTSFSASESEDESKKYGRIRNNSVCSVASTNCPESSTPYETVPPKEVIQVIPKKIIRTDQSKRLAEARKEFYKKFRSNNPEKNKLKMIDLIFYNPTTNPMSPKNVAQVSEERENDNLEDKNNSEQKNQENDDPVNKNDSENDVLVPQIKIGPFGEIILDERSLIVENTEIVKQKEKMLNSKLVDGNLDIGYGIYRKAGRSKGWSHKETLRFYKALNLIGTDFTVMAELFPKRSRRELKLKFTKEEKMNRHLIDKAIMQPCNYNFTDLKKEIQMEEEEEAAIQKLKESELEQKKKEKQFKRGRSRRKDNELAHTKSSDKLKTSDQNIEKSKNYKVSTPKKLKLKSLNINAVLQSDSDADISDLDTQSEEEEVALPILQPTRSGRMPKFTKRYSNLDEIEKPAKRGRLISLNSYPELSSDKLVPGSVVITAEEDCENTYKVYMVTPEKNLTPLDLDPLIVANLVKERQQTTDQDISANTIIENNFTIPANDQIQNDSSAENVGTYISL</sequence>
<dbReference type="CTD" id="55814"/>
<dbReference type="InParanoid" id="A0A6J2YKY1"/>
<dbReference type="GO" id="GO:0000126">
    <property type="term" value="C:transcription factor TFIIIB complex"/>
    <property type="evidence" value="ECO:0007669"/>
    <property type="project" value="TreeGrafter"/>
</dbReference>
<feature type="compositionally biased region" description="Basic and acidic residues" evidence="2">
    <location>
        <begin position="420"/>
        <end position="450"/>
    </location>
</feature>
<proteinExistence type="predicted"/>
<dbReference type="Proteomes" id="UP000504635">
    <property type="component" value="Unplaced"/>
</dbReference>
<comment type="subcellular location">
    <subcellularLocation>
        <location evidence="1">Nucleus</location>
    </subcellularLocation>
</comment>
<feature type="compositionally biased region" description="Basic and acidic residues" evidence="2">
    <location>
        <begin position="617"/>
        <end position="641"/>
    </location>
</feature>
<gene>
    <name evidence="5" type="primary">LOC115888925</name>
</gene>
<dbReference type="GO" id="GO:0005634">
    <property type="term" value="C:nucleus"/>
    <property type="evidence" value="ECO:0007669"/>
    <property type="project" value="UniProtKB-SubCell"/>
</dbReference>
<dbReference type="PANTHER" id="PTHR22929:SF0">
    <property type="entry name" value="TRANSCRIPTION FACTOR TFIIIB COMPONENT B'' HOMOLOG"/>
    <property type="match status" value="1"/>
</dbReference>
<dbReference type="AlphaFoldDB" id="A0A6J2YKY1"/>
<dbReference type="GO" id="GO:0001156">
    <property type="term" value="F:TFIIIC-class transcription factor complex binding"/>
    <property type="evidence" value="ECO:0007669"/>
    <property type="project" value="TreeGrafter"/>
</dbReference>
<dbReference type="KEGG" id="soy:115888925"/>
<evidence type="ECO:0000313" key="4">
    <source>
        <dbReference type="Proteomes" id="UP000504635"/>
    </source>
</evidence>
<dbReference type="InterPro" id="IPR039467">
    <property type="entry name" value="TFIIIB_B''_Myb"/>
</dbReference>
<organism evidence="4 5">
    <name type="scientific">Sitophilus oryzae</name>
    <name type="common">Rice weevil</name>
    <name type="synonym">Curculio oryzae</name>
    <dbReference type="NCBI Taxonomy" id="7048"/>
    <lineage>
        <taxon>Eukaryota</taxon>
        <taxon>Metazoa</taxon>
        <taxon>Ecdysozoa</taxon>
        <taxon>Arthropoda</taxon>
        <taxon>Hexapoda</taxon>
        <taxon>Insecta</taxon>
        <taxon>Pterygota</taxon>
        <taxon>Neoptera</taxon>
        <taxon>Endopterygota</taxon>
        <taxon>Coleoptera</taxon>
        <taxon>Polyphaga</taxon>
        <taxon>Cucujiformia</taxon>
        <taxon>Curculionidae</taxon>
        <taxon>Dryophthorinae</taxon>
        <taxon>Sitophilus</taxon>
    </lineage>
</organism>
<dbReference type="SMART" id="SM00717">
    <property type="entry name" value="SANT"/>
    <property type="match status" value="1"/>
</dbReference>
<feature type="compositionally biased region" description="Basic residues" evidence="2">
    <location>
        <begin position="605"/>
        <end position="616"/>
    </location>
</feature>
<dbReference type="GeneID" id="115888925"/>
<dbReference type="OrthoDB" id="272624at2759"/>
<reference evidence="5" key="1">
    <citation type="submission" date="2025-08" db="UniProtKB">
        <authorList>
            <consortium name="RefSeq"/>
        </authorList>
    </citation>
    <scope>IDENTIFICATION</scope>
    <source>
        <tissue evidence="5">Gonads</tissue>
    </source>
</reference>
<evidence type="ECO:0000256" key="1">
    <source>
        <dbReference type="ARBA" id="ARBA00004123"/>
    </source>
</evidence>
<dbReference type="PANTHER" id="PTHR22929">
    <property type="entry name" value="RNA POLYMERASE III TRANSCRIPTION INITIATION FACTOR B"/>
    <property type="match status" value="1"/>
</dbReference>
<protein>
    <submittedName>
        <fullName evidence="5">Uncharacterized protein LOC115888925 isoform X1</fullName>
    </submittedName>
</protein>
<dbReference type="InterPro" id="IPR001005">
    <property type="entry name" value="SANT/Myb"/>
</dbReference>
<dbReference type="GO" id="GO:0070898">
    <property type="term" value="P:RNA polymerase III preinitiation complex assembly"/>
    <property type="evidence" value="ECO:0007669"/>
    <property type="project" value="TreeGrafter"/>
</dbReference>
<dbReference type="Pfam" id="PF15963">
    <property type="entry name" value="Myb_DNA-bind_7"/>
    <property type="match status" value="1"/>
</dbReference>
<feature type="domain" description="Myb-like" evidence="3">
    <location>
        <begin position="510"/>
        <end position="558"/>
    </location>
</feature>
<evidence type="ECO:0000313" key="5">
    <source>
        <dbReference type="RefSeq" id="XP_030764673.1"/>
    </source>
</evidence>
<dbReference type="SUPFAM" id="SSF46689">
    <property type="entry name" value="Homeodomain-like"/>
    <property type="match status" value="1"/>
</dbReference>
<keyword evidence="4" id="KW-1185">Reference proteome</keyword>
<evidence type="ECO:0000259" key="3">
    <source>
        <dbReference type="SMART" id="SM00717"/>
    </source>
</evidence>
<evidence type="ECO:0000256" key="2">
    <source>
        <dbReference type="SAM" id="MobiDB-lite"/>
    </source>
</evidence>
<dbReference type="InterPro" id="IPR009057">
    <property type="entry name" value="Homeodomain-like_sf"/>
</dbReference>
<name>A0A6J2YKY1_SITOR</name>
<accession>A0A6J2YKY1</accession>
<feature type="region of interest" description="Disordered" evidence="2">
    <location>
        <begin position="410"/>
        <end position="452"/>
    </location>
</feature>
<dbReference type="RefSeq" id="XP_030764673.1">
    <property type="nucleotide sequence ID" value="XM_030908813.1"/>
</dbReference>
<feature type="region of interest" description="Disordered" evidence="2">
    <location>
        <begin position="603"/>
        <end position="644"/>
    </location>
</feature>
<feature type="region of interest" description="Disordered" evidence="2">
    <location>
        <begin position="282"/>
        <end position="327"/>
    </location>
</feature>